<keyword evidence="1" id="KW-0560">Oxidoreductase</keyword>
<dbReference type="SUPFAM" id="SSF54373">
    <property type="entry name" value="FAD-linked reductases, C-terminal domain"/>
    <property type="match status" value="1"/>
</dbReference>
<evidence type="ECO:0000256" key="2">
    <source>
        <dbReference type="ARBA" id="ARBA00023033"/>
    </source>
</evidence>
<protein>
    <submittedName>
        <fullName evidence="4">FAD-dependent monooxygenase</fullName>
    </submittedName>
</protein>
<dbReference type="GO" id="GO:0004497">
    <property type="term" value="F:monooxygenase activity"/>
    <property type="evidence" value="ECO:0007669"/>
    <property type="project" value="UniProtKB-KW"/>
</dbReference>
<keyword evidence="5" id="KW-1185">Reference proteome</keyword>
<evidence type="ECO:0000256" key="1">
    <source>
        <dbReference type="ARBA" id="ARBA00023002"/>
    </source>
</evidence>
<dbReference type="AlphaFoldDB" id="A0A941HZR2"/>
<dbReference type="EMBL" id="JAGSNF010000004">
    <property type="protein sequence ID" value="MBR7742521.1"/>
    <property type="molecule type" value="Genomic_DNA"/>
</dbReference>
<evidence type="ECO:0000313" key="4">
    <source>
        <dbReference type="EMBL" id="MBR7742521.1"/>
    </source>
</evidence>
<dbReference type="Pfam" id="PF01494">
    <property type="entry name" value="FAD_binding_3"/>
    <property type="match status" value="1"/>
</dbReference>
<accession>A0A941HZR2</accession>
<dbReference type="SUPFAM" id="SSF51905">
    <property type="entry name" value="FAD/NAD(P)-binding domain"/>
    <property type="match status" value="1"/>
</dbReference>
<evidence type="ECO:0000313" key="5">
    <source>
        <dbReference type="Proteomes" id="UP000677016"/>
    </source>
</evidence>
<organism evidence="4 5">
    <name type="scientific">Phycicoccus avicenniae</name>
    <dbReference type="NCBI Taxonomy" id="2828860"/>
    <lineage>
        <taxon>Bacteria</taxon>
        <taxon>Bacillati</taxon>
        <taxon>Actinomycetota</taxon>
        <taxon>Actinomycetes</taxon>
        <taxon>Micrococcales</taxon>
        <taxon>Intrasporangiaceae</taxon>
        <taxon>Phycicoccus</taxon>
    </lineage>
</organism>
<dbReference type="GO" id="GO:0071949">
    <property type="term" value="F:FAD binding"/>
    <property type="evidence" value="ECO:0007669"/>
    <property type="project" value="InterPro"/>
</dbReference>
<dbReference type="Proteomes" id="UP000677016">
    <property type="component" value="Unassembled WGS sequence"/>
</dbReference>
<dbReference type="Gene3D" id="3.50.50.60">
    <property type="entry name" value="FAD/NAD(P)-binding domain"/>
    <property type="match status" value="1"/>
</dbReference>
<dbReference type="PRINTS" id="PR00420">
    <property type="entry name" value="RNGMNOXGNASE"/>
</dbReference>
<dbReference type="InterPro" id="IPR036188">
    <property type="entry name" value="FAD/NAD-bd_sf"/>
</dbReference>
<reference evidence="4" key="1">
    <citation type="submission" date="2021-04" db="EMBL/GenBank/DDBJ databases">
        <title>Phycicoccus avicenniae sp. nov., a novel endophytic actinomycetes isolated from branch of Avicennia mariana.</title>
        <authorList>
            <person name="Tuo L."/>
        </authorList>
    </citation>
    <scope>NUCLEOTIDE SEQUENCE</scope>
    <source>
        <strain evidence="4">BSK3Z-2</strain>
    </source>
</reference>
<dbReference type="PANTHER" id="PTHR13789">
    <property type="entry name" value="MONOOXYGENASE"/>
    <property type="match status" value="1"/>
</dbReference>
<dbReference type="RefSeq" id="WP_211601689.1">
    <property type="nucleotide sequence ID" value="NZ_JAGSNF010000004.1"/>
</dbReference>
<gene>
    <name evidence="4" type="ORF">KC207_04365</name>
</gene>
<proteinExistence type="predicted"/>
<feature type="domain" description="FAD-binding" evidence="3">
    <location>
        <begin position="7"/>
        <end position="342"/>
    </location>
</feature>
<sequence>MTGPCDPVVVGGGMAGLMLAATLGGHGRRCTVLERASSLDEVGAGVQLSPRSVNLLRQTGVLGAVLERAVAVSSREVRSWRGEVISRTELGDSCEERYGAPYLAVHRADLQYALLGAVPEGTVRLDACVTDVDTADGCATVTLEDGSVEQGDVVVGADGIRSTVRGTLVPDTPTPSGLAAYRALVPTMLCPPEAAEPVVRIWVGPGSHAVVYPIRGGEMLNIVAVVPSSGGGEDWTAPAPVDELLAAYLGWDTLLAAIVSRVGATSAWALHDREPLHHLARGRTVLVGDAAHPMLPFAAQGVNQGLEDAWVLGRCLAAPEPTGVVERLAAYSRLRAPRAAQAQVASRHLAASLHVPDGPWRDVRDAQLVAGASLSAQDELLAPLGWLPPG</sequence>
<name>A0A941HZR2_9MICO</name>
<dbReference type="InterPro" id="IPR050493">
    <property type="entry name" value="FAD-dep_Monooxygenase_BioMet"/>
</dbReference>
<keyword evidence="2 4" id="KW-0503">Monooxygenase</keyword>
<comment type="caution">
    <text evidence="4">The sequence shown here is derived from an EMBL/GenBank/DDBJ whole genome shotgun (WGS) entry which is preliminary data.</text>
</comment>
<dbReference type="PANTHER" id="PTHR13789:SF309">
    <property type="entry name" value="PUTATIVE (AFU_ORTHOLOGUE AFUA_6G14510)-RELATED"/>
    <property type="match status" value="1"/>
</dbReference>
<dbReference type="InterPro" id="IPR002938">
    <property type="entry name" value="FAD-bd"/>
</dbReference>
<evidence type="ECO:0000259" key="3">
    <source>
        <dbReference type="Pfam" id="PF01494"/>
    </source>
</evidence>